<dbReference type="Proteomes" id="UP001642483">
    <property type="component" value="Unassembled WGS sequence"/>
</dbReference>
<organism evidence="2 3">
    <name type="scientific">Clavelina lepadiformis</name>
    <name type="common">Light-bulb sea squirt</name>
    <name type="synonym">Ascidia lepadiformis</name>
    <dbReference type="NCBI Taxonomy" id="159417"/>
    <lineage>
        <taxon>Eukaryota</taxon>
        <taxon>Metazoa</taxon>
        <taxon>Chordata</taxon>
        <taxon>Tunicata</taxon>
        <taxon>Ascidiacea</taxon>
        <taxon>Aplousobranchia</taxon>
        <taxon>Clavelinidae</taxon>
        <taxon>Clavelina</taxon>
    </lineage>
</organism>
<feature type="region of interest" description="Disordered" evidence="1">
    <location>
        <begin position="53"/>
        <end position="73"/>
    </location>
</feature>
<sequence>MFIPFSVTKLEIIMPKKRSSRIFYKRYEELSRQQKWKRRKCCRIAYTTQQCSTSELSSEPDEESSENARSSFVRTNDESVFIRPGKPMQKTVAVNCGAANPNSSTTELLQKLSKDMASGFDVISQQLHALKSILDKPGLSQCGHQSTYQAPVLPKRSETMEELHKSLQDLHGIELIARKVDVQSLRATLRNFVRVFMTKSLASEFSWSGLGHKRRKIKNAFKDHKLYNVFLDTLHYTSHCKAVHADIATAAKFVFNGVGDWEGGRAKRVAVDCSFDNVLPTKRAAVESHISYVLSEEESCSSGQDEDTYL</sequence>
<comment type="caution">
    <text evidence="2">The sequence shown here is derived from an EMBL/GenBank/DDBJ whole genome shotgun (WGS) entry which is preliminary data.</text>
</comment>
<protein>
    <recommendedName>
        <fullName evidence="4">DUF4806 domain-containing protein</fullName>
    </recommendedName>
</protein>
<dbReference type="EMBL" id="CAWYQH010000108">
    <property type="protein sequence ID" value="CAK8689575.1"/>
    <property type="molecule type" value="Genomic_DNA"/>
</dbReference>
<proteinExistence type="predicted"/>
<evidence type="ECO:0008006" key="4">
    <source>
        <dbReference type="Google" id="ProtNLM"/>
    </source>
</evidence>
<evidence type="ECO:0000313" key="3">
    <source>
        <dbReference type="Proteomes" id="UP001642483"/>
    </source>
</evidence>
<evidence type="ECO:0000313" key="2">
    <source>
        <dbReference type="EMBL" id="CAK8689575.1"/>
    </source>
</evidence>
<reference evidence="2 3" key="1">
    <citation type="submission" date="2024-02" db="EMBL/GenBank/DDBJ databases">
        <authorList>
            <person name="Daric V."/>
            <person name="Darras S."/>
        </authorList>
    </citation>
    <scope>NUCLEOTIDE SEQUENCE [LARGE SCALE GENOMIC DNA]</scope>
</reference>
<evidence type="ECO:0000256" key="1">
    <source>
        <dbReference type="SAM" id="MobiDB-lite"/>
    </source>
</evidence>
<gene>
    <name evidence="2" type="ORF">CVLEPA_LOCUS21561</name>
</gene>
<accession>A0ABP0GD89</accession>
<name>A0ABP0GD89_CLALP</name>
<keyword evidence="3" id="KW-1185">Reference proteome</keyword>